<evidence type="ECO:0000313" key="7">
    <source>
        <dbReference type="Proteomes" id="UP000295341"/>
    </source>
</evidence>
<dbReference type="Proteomes" id="UP000295341">
    <property type="component" value="Unassembled WGS sequence"/>
</dbReference>
<reference evidence="6 7" key="1">
    <citation type="submission" date="2019-03" db="EMBL/GenBank/DDBJ databases">
        <title>Genomic Encyclopedia of Type Strains, Phase IV (KMG-IV): sequencing the most valuable type-strain genomes for metagenomic binning, comparative biology and taxonomic classification.</title>
        <authorList>
            <person name="Goeker M."/>
        </authorList>
    </citation>
    <scope>NUCLEOTIDE SEQUENCE [LARGE SCALE GENOMIC DNA]</scope>
    <source>
        <strain evidence="6 7">DSM 26377</strain>
    </source>
</reference>
<dbReference type="Pfam" id="PF25323">
    <property type="entry name" value="6TM_PilS"/>
    <property type="match status" value="1"/>
</dbReference>
<evidence type="ECO:0000313" key="6">
    <source>
        <dbReference type="EMBL" id="TDU28178.1"/>
    </source>
</evidence>
<dbReference type="AlphaFoldDB" id="A0A4R7P3J5"/>
<dbReference type="PRINTS" id="PR00344">
    <property type="entry name" value="BCTRLSENSOR"/>
</dbReference>
<dbReference type="SUPFAM" id="SSF55874">
    <property type="entry name" value="ATPase domain of HSP90 chaperone/DNA topoisomerase II/histidine kinase"/>
    <property type="match status" value="1"/>
</dbReference>
<feature type="transmembrane region" description="Helical" evidence="4">
    <location>
        <begin position="121"/>
        <end position="143"/>
    </location>
</feature>
<dbReference type="CDD" id="cd00075">
    <property type="entry name" value="HATPase"/>
    <property type="match status" value="1"/>
</dbReference>
<dbReference type="InterPro" id="IPR004358">
    <property type="entry name" value="Sig_transdc_His_kin-like_C"/>
</dbReference>
<dbReference type="RefSeq" id="WP_162851189.1">
    <property type="nucleotide sequence ID" value="NZ_MWIN01000027.1"/>
</dbReference>
<evidence type="ECO:0000256" key="3">
    <source>
        <dbReference type="ARBA" id="ARBA00022553"/>
    </source>
</evidence>
<feature type="transmembrane region" description="Helical" evidence="4">
    <location>
        <begin position="62"/>
        <end position="82"/>
    </location>
</feature>
<evidence type="ECO:0000256" key="1">
    <source>
        <dbReference type="ARBA" id="ARBA00000085"/>
    </source>
</evidence>
<dbReference type="InterPro" id="IPR036097">
    <property type="entry name" value="HisK_dim/P_sf"/>
</dbReference>
<feature type="domain" description="Histidine kinase" evidence="5">
    <location>
        <begin position="330"/>
        <end position="540"/>
    </location>
</feature>
<evidence type="ECO:0000256" key="4">
    <source>
        <dbReference type="SAM" id="Phobius"/>
    </source>
</evidence>
<dbReference type="EC" id="2.7.13.3" evidence="2"/>
<dbReference type="PROSITE" id="PS50109">
    <property type="entry name" value="HIS_KIN"/>
    <property type="match status" value="1"/>
</dbReference>
<keyword evidence="3" id="KW-0597">Phosphoprotein</keyword>
<keyword evidence="4" id="KW-1133">Transmembrane helix</keyword>
<organism evidence="6 7">
    <name type="scientific">Panacagrimonas perspica</name>
    <dbReference type="NCBI Taxonomy" id="381431"/>
    <lineage>
        <taxon>Bacteria</taxon>
        <taxon>Pseudomonadati</taxon>
        <taxon>Pseudomonadota</taxon>
        <taxon>Gammaproteobacteria</taxon>
        <taxon>Nevskiales</taxon>
        <taxon>Nevskiaceae</taxon>
        <taxon>Panacagrimonas</taxon>
    </lineage>
</organism>
<dbReference type="InterPro" id="IPR036890">
    <property type="entry name" value="HATPase_C_sf"/>
</dbReference>
<keyword evidence="7" id="KW-1185">Reference proteome</keyword>
<protein>
    <recommendedName>
        <fullName evidence="2">histidine kinase</fullName>
        <ecNumber evidence="2">2.7.13.3</ecNumber>
    </recommendedName>
</protein>
<keyword evidence="6" id="KW-0418">Kinase</keyword>
<proteinExistence type="predicted"/>
<evidence type="ECO:0000256" key="2">
    <source>
        <dbReference type="ARBA" id="ARBA00012438"/>
    </source>
</evidence>
<dbReference type="SUPFAM" id="SSF47384">
    <property type="entry name" value="Homodimeric domain of signal transducing histidine kinase"/>
    <property type="match status" value="1"/>
</dbReference>
<feature type="transmembrane region" description="Helical" evidence="4">
    <location>
        <begin position="163"/>
        <end position="183"/>
    </location>
</feature>
<dbReference type="PANTHER" id="PTHR43065:SF52">
    <property type="entry name" value="SENSOR PROTEIN KINASE PILS"/>
    <property type="match status" value="1"/>
</dbReference>
<sequence>MQQLSVSASPSRRKVVFDLATPDDWRVLRLLSFYRLALVGILLALLAADYTPQVLSAIKPEWYRWTCQGYAAAALFLTWLVQSQAPRIGVQAHLNFLVDLLATATLVYASGGVDDGLGTLLLIPAVVCALVLTPRMAVLQAAVGTLGMFGEEIVRQYSHPLDAAAFTSTGVLGLILFGTSIAANTVAQRARKSEALASRMGSEFANLSRLNEVILESMHTGVLVLDDNLRIGNLNAAARELIRTTSRAEGRTLELESPALAERLRWWLVSKESDDAPMSLGTNLPEVIARISRLGTSAQAPIMVLLEDASRLREQAQQIKLAALGRLSASIAHEIRNPLSAISHAGQLLYEAPDISPENRRLLAMIHRHSDRIDKIVGDIMSLSRREAAQPLVIPLALWLEDTVTLYSEGHGKTQRPIELAEISKSIRVHFDPRHLQQLMFNLWDNAFRHGAREGTAITVRVSAGVERGGRPWLDVSDNGPGIAPEVLDKIFEPFFTTSHGGTGLGLYLARELCEFNQARMSYQRRPVGACFRVSFAVGHGGME</sequence>
<keyword evidence="4" id="KW-0812">Transmembrane</keyword>
<dbReference type="EMBL" id="SOBT01000009">
    <property type="protein sequence ID" value="TDU28178.1"/>
    <property type="molecule type" value="Genomic_DNA"/>
</dbReference>
<dbReference type="InterPro" id="IPR005467">
    <property type="entry name" value="His_kinase_dom"/>
</dbReference>
<dbReference type="Pfam" id="PF00512">
    <property type="entry name" value="HisKA"/>
    <property type="match status" value="1"/>
</dbReference>
<gene>
    <name evidence="6" type="ORF">DFR24_2543</name>
</gene>
<dbReference type="InterPro" id="IPR003661">
    <property type="entry name" value="HisK_dim/P_dom"/>
</dbReference>
<dbReference type="SMART" id="SM00388">
    <property type="entry name" value="HisKA"/>
    <property type="match status" value="1"/>
</dbReference>
<accession>A0A4R7P3J5</accession>
<dbReference type="SMART" id="SM00387">
    <property type="entry name" value="HATPase_c"/>
    <property type="match status" value="1"/>
</dbReference>
<comment type="catalytic activity">
    <reaction evidence="1">
        <text>ATP + protein L-histidine = ADP + protein N-phospho-L-histidine.</text>
        <dbReference type="EC" id="2.7.13.3"/>
    </reaction>
</comment>
<dbReference type="GO" id="GO:0000155">
    <property type="term" value="F:phosphorelay sensor kinase activity"/>
    <property type="evidence" value="ECO:0007669"/>
    <property type="project" value="InterPro"/>
</dbReference>
<dbReference type="Gene3D" id="3.30.450.20">
    <property type="entry name" value="PAS domain"/>
    <property type="match status" value="1"/>
</dbReference>
<dbReference type="Gene3D" id="3.30.565.10">
    <property type="entry name" value="Histidine kinase-like ATPase, C-terminal domain"/>
    <property type="match status" value="1"/>
</dbReference>
<keyword evidence="6" id="KW-0808">Transferase</keyword>
<keyword evidence="4" id="KW-0472">Membrane</keyword>
<dbReference type="Pfam" id="PF02518">
    <property type="entry name" value="HATPase_c"/>
    <property type="match status" value="1"/>
</dbReference>
<dbReference type="CDD" id="cd00082">
    <property type="entry name" value="HisKA"/>
    <property type="match status" value="1"/>
</dbReference>
<name>A0A4R7P3J5_9GAMM</name>
<feature type="transmembrane region" description="Helical" evidence="4">
    <location>
        <begin position="88"/>
        <end position="109"/>
    </location>
</feature>
<dbReference type="PANTHER" id="PTHR43065">
    <property type="entry name" value="SENSOR HISTIDINE KINASE"/>
    <property type="match status" value="1"/>
</dbReference>
<dbReference type="Gene3D" id="1.10.287.130">
    <property type="match status" value="1"/>
</dbReference>
<dbReference type="InterPro" id="IPR003594">
    <property type="entry name" value="HATPase_dom"/>
</dbReference>
<comment type="caution">
    <text evidence="6">The sequence shown here is derived from an EMBL/GenBank/DDBJ whole genome shotgun (WGS) entry which is preliminary data.</text>
</comment>
<evidence type="ECO:0000259" key="5">
    <source>
        <dbReference type="PROSITE" id="PS50109"/>
    </source>
</evidence>
<feature type="transmembrane region" description="Helical" evidence="4">
    <location>
        <begin position="32"/>
        <end position="50"/>
    </location>
</feature>